<dbReference type="Gene3D" id="1.20.1250.20">
    <property type="entry name" value="MFS general substrate transporter like domains"/>
    <property type="match status" value="1"/>
</dbReference>
<comment type="caution">
    <text evidence="10">The sequence shown here is derived from an EMBL/GenBank/DDBJ whole genome shotgun (WGS) entry which is preliminary data.</text>
</comment>
<feature type="compositionally biased region" description="Polar residues" evidence="7">
    <location>
        <begin position="543"/>
        <end position="555"/>
    </location>
</feature>
<evidence type="ECO:0000259" key="9">
    <source>
        <dbReference type="PROSITE" id="PS50850"/>
    </source>
</evidence>
<evidence type="ECO:0000256" key="7">
    <source>
        <dbReference type="SAM" id="MobiDB-lite"/>
    </source>
</evidence>
<comment type="similarity">
    <text evidence="2">Belongs to the major facilitator superfamily. Sugar transporter (TC 2.A.1.1) family.</text>
</comment>
<evidence type="ECO:0000256" key="5">
    <source>
        <dbReference type="ARBA" id="ARBA00022989"/>
    </source>
</evidence>
<organism evidence="10 11">
    <name type="scientific">Fusarium fujikuroi</name>
    <name type="common">Bakanae and foot rot disease fungus</name>
    <name type="synonym">Gibberella fujikuroi</name>
    <dbReference type="NCBI Taxonomy" id="5127"/>
    <lineage>
        <taxon>Eukaryota</taxon>
        <taxon>Fungi</taxon>
        <taxon>Dikarya</taxon>
        <taxon>Ascomycota</taxon>
        <taxon>Pezizomycotina</taxon>
        <taxon>Sordariomycetes</taxon>
        <taxon>Hypocreomycetidae</taxon>
        <taxon>Hypocreales</taxon>
        <taxon>Nectriaceae</taxon>
        <taxon>Fusarium</taxon>
        <taxon>Fusarium fujikuroi species complex</taxon>
    </lineage>
</organism>
<dbReference type="PANTHER" id="PTHR48022">
    <property type="entry name" value="PLASTIDIC GLUCOSE TRANSPORTER 4"/>
    <property type="match status" value="1"/>
</dbReference>
<evidence type="ECO:0000256" key="2">
    <source>
        <dbReference type="ARBA" id="ARBA00010992"/>
    </source>
</evidence>
<evidence type="ECO:0000256" key="8">
    <source>
        <dbReference type="SAM" id="Phobius"/>
    </source>
</evidence>
<evidence type="ECO:0000256" key="1">
    <source>
        <dbReference type="ARBA" id="ARBA00004141"/>
    </source>
</evidence>
<feature type="transmembrane region" description="Helical" evidence="8">
    <location>
        <begin position="289"/>
        <end position="315"/>
    </location>
</feature>
<dbReference type="SUPFAM" id="SSF48403">
    <property type="entry name" value="Ankyrin repeat"/>
    <property type="match status" value="1"/>
</dbReference>
<feature type="transmembrane region" description="Helical" evidence="8">
    <location>
        <begin position="355"/>
        <end position="379"/>
    </location>
</feature>
<feature type="transmembrane region" description="Helical" evidence="8">
    <location>
        <begin position="133"/>
        <end position="154"/>
    </location>
</feature>
<keyword evidence="5 8" id="KW-1133">Transmembrane helix</keyword>
<dbReference type="NCBIfam" id="TIGR00879">
    <property type="entry name" value="SP"/>
    <property type="match status" value="1"/>
</dbReference>
<keyword evidence="4 8" id="KW-0812">Transmembrane</keyword>
<keyword evidence="3" id="KW-0813">Transport</keyword>
<dbReference type="EMBL" id="CABFJX010000018">
    <property type="protein sequence ID" value="VTT58353.1"/>
    <property type="molecule type" value="Genomic_DNA"/>
</dbReference>
<keyword evidence="6 8" id="KW-0472">Membrane</keyword>
<feature type="transmembrane region" description="Helical" evidence="8">
    <location>
        <begin position="385"/>
        <end position="414"/>
    </location>
</feature>
<dbReference type="PANTHER" id="PTHR48022:SF3">
    <property type="entry name" value="HEXOSE TRANSPORTER PROTEIN (AFU_ORTHOLOGUE AFUA_8G04480)-RELATED"/>
    <property type="match status" value="1"/>
</dbReference>
<name>A0A9Q9RE71_FUSFU</name>
<dbReference type="InterPro" id="IPR036770">
    <property type="entry name" value="Ankyrin_rpt-contain_sf"/>
</dbReference>
<comment type="subcellular location">
    <subcellularLocation>
        <location evidence="1">Membrane</location>
        <topology evidence="1">Multi-pass membrane protein</topology>
    </subcellularLocation>
</comment>
<feature type="domain" description="Major facilitator superfamily (MFS) profile" evidence="9">
    <location>
        <begin position="40"/>
        <end position="478"/>
    </location>
</feature>
<dbReference type="Gene3D" id="1.25.40.20">
    <property type="entry name" value="Ankyrin repeat-containing domain"/>
    <property type="match status" value="1"/>
</dbReference>
<dbReference type="SUPFAM" id="SSF103473">
    <property type="entry name" value="MFS general substrate transporter"/>
    <property type="match status" value="1"/>
</dbReference>
<feature type="transmembrane region" description="Helical" evidence="8">
    <location>
        <begin position="426"/>
        <end position="443"/>
    </location>
</feature>
<dbReference type="FunFam" id="1.20.1250.20:FF:000134">
    <property type="entry name" value="MFS sugar transporter protein"/>
    <property type="match status" value="1"/>
</dbReference>
<dbReference type="GO" id="GO:0005351">
    <property type="term" value="F:carbohydrate:proton symporter activity"/>
    <property type="evidence" value="ECO:0007669"/>
    <property type="project" value="TreeGrafter"/>
</dbReference>
<dbReference type="PROSITE" id="PS50850">
    <property type="entry name" value="MFS"/>
    <property type="match status" value="1"/>
</dbReference>
<evidence type="ECO:0000256" key="4">
    <source>
        <dbReference type="ARBA" id="ARBA00022692"/>
    </source>
</evidence>
<evidence type="ECO:0000256" key="6">
    <source>
        <dbReference type="ARBA" id="ARBA00023136"/>
    </source>
</evidence>
<dbReference type="Proteomes" id="UP000760494">
    <property type="component" value="Unassembled WGS sequence"/>
</dbReference>
<dbReference type="InterPro" id="IPR020846">
    <property type="entry name" value="MFS_dom"/>
</dbReference>
<feature type="transmembrane region" description="Helical" evidence="8">
    <location>
        <begin position="109"/>
        <end position="127"/>
    </location>
</feature>
<sequence>MGAKDSPAKAENAVDYQLGSVTASNKPWYRQTHLLRLNFIILSLVMFSSANGYDGSLMNGLQALPNWNTFMEMPRGAWLGFINAIYWTMNGIAFFLAAWTSNKYGRKSGLYAGYLFLIAGTALQTAAHNPAAFIAARGLLGAGAGWYTSCAPLLINEIAFPAHRAIAASCFQCGFYIGSLASAWVTFGTRNYASSWDWRLPSLLQILLPALAFPGLLMAPESPRWLASVDRIEDAKQVVAKHHAGGNMNAPLVELETEEIIDTIKAEQQAHSSTSYTDMLKTKGNRWRLLISVTLGVFSQWSGNGVVSYYLALVLQTVGITSVTNQTLISACLQVWNFLWAVGAAVSVERLGRRPLFLTSAGTMLVSYIVITGLSGSFASTGNSAVGIAVIPMLFIFFAGYDIALTPLVISYPVEIWPYRLRSRGFTVMWISGILAAIFNMFVNPIALGSIGWKFYFVFIVFLVAFFVVAYFFYPETKGRTPEQMAFIFDGDDAEVVPADVKTCGFAGLIIAIMSAEFAPLFIPSTAQLPSHVNKANIKEQQSKMSSQAGQTPQPLSLEEQQTRRQLQMHAIARAQKQAAMQQQTAQQMGAGSQTGYQQMGKGQPYNDIPATDPNDIHILTGRGVNVPDFVKFLCACREGDLSTLESIVKSQTHSPLFLHHGLLDAINNGKVEIARYLLQSGTPISQKTPETILRAPADQQMALFQLLTEHGWTVNSPERLLPRLIQTNNEPLLDWFLEHGADPNIGGPEGDPDQALRLAASQGTVKLVQKLLNGGAKMTSNGLGLFYAAGACPAGSIPHAGLVQPSAEFDNSRIPIMALLVEHGADVNGKLETQHMTAQYPIVNAVMAGAVERVKWLLSRGADPDLKGQYGSARDYAKFRSSDEMQQVLGVSVT</sequence>
<accession>A0A9Q9RE71</accession>
<dbReference type="SMART" id="SM00248">
    <property type="entry name" value="ANK"/>
    <property type="match status" value="3"/>
</dbReference>
<feature type="transmembrane region" description="Helical" evidence="8">
    <location>
        <begin position="199"/>
        <end position="219"/>
    </location>
</feature>
<feature type="region of interest" description="Disordered" evidence="7">
    <location>
        <begin position="539"/>
        <end position="560"/>
    </location>
</feature>
<dbReference type="InterPro" id="IPR005829">
    <property type="entry name" value="Sugar_transporter_CS"/>
</dbReference>
<dbReference type="InterPro" id="IPR050360">
    <property type="entry name" value="MFS_Sugar_Transporters"/>
</dbReference>
<dbReference type="InterPro" id="IPR036259">
    <property type="entry name" value="MFS_trans_sf"/>
</dbReference>
<dbReference type="InterPro" id="IPR002110">
    <property type="entry name" value="Ankyrin_rpt"/>
</dbReference>
<dbReference type="GO" id="GO:0016020">
    <property type="term" value="C:membrane"/>
    <property type="evidence" value="ECO:0007669"/>
    <property type="project" value="UniProtKB-SubCell"/>
</dbReference>
<dbReference type="InterPro" id="IPR003663">
    <property type="entry name" value="Sugar/inositol_transpt"/>
</dbReference>
<protein>
    <recommendedName>
        <fullName evidence="9">Major facilitator superfamily (MFS) profile domain-containing protein</fullName>
    </recommendedName>
</protein>
<evidence type="ECO:0000256" key="3">
    <source>
        <dbReference type="ARBA" id="ARBA00022448"/>
    </source>
</evidence>
<dbReference type="PROSITE" id="PS00216">
    <property type="entry name" value="SUGAR_TRANSPORT_1"/>
    <property type="match status" value="1"/>
</dbReference>
<reference evidence="10" key="1">
    <citation type="submission" date="2019-05" db="EMBL/GenBank/DDBJ databases">
        <authorList>
            <person name="Piombo E."/>
        </authorList>
    </citation>
    <scope>NUCLEOTIDE SEQUENCE</scope>
    <source>
        <strain evidence="10">C2S</strain>
    </source>
</reference>
<feature type="transmembrane region" description="Helical" evidence="8">
    <location>
        <begin position="77"/>
        <end position="97"/>
    </location>
</feature>
<gene>
    <name evidence="10" type="ORF">C2S_13848</name>
</gene>
<dbReference type="InterPro" id="IPR005828">
    <property type="entry name" value="MFS_sugar_transport-like"/>
</dbReference>
<feature type="transmembrane region" description="Helical" evidence="8">
    <location>
        <begin position="34"/>
        <end position="53"/>
    </location>
</feature>
<evidence type="ECO:0000313" key="10">
    <source>
        <dbReference type="EMBL" id="VTT58353.1"/>
    </source>
</evidence>
<feature type="transmembrane region" description="Helical" evidence="8">
    <location>
        <begin position="455"/>
        <end position="474"/>
    </location>
</feature>
<evidence type="ECO:0000313" key="11">
    <source>
        <dbReference type="Proteomes" id="UP000760494"/>
    </source>
</evidence>
<dbReference type="Pfam" id="PF00083">
    <property type="entry name" value="Sugar_tr"/>
    <property type="match status" value="1"/>
</dbReference>
<dbReference type="PROSITE" id="PS00217">
    <property type="entry name" value="SUGAR_TRANSPORT_2"/>
    <property type="match status" value="1"/>
</dbReference>
<dbReference type="AlphaFoldDB" id="A0A9Q9RE71"/>
<proteinExistence type="inferred from homology"/>
<feature type="transmembrane region" description="Helical" evidence="8">
    <location>
        <begin position="166"/>
        <end position="187"/>
    </location>
</feature>